<keyword evidence="2" id="KW-1133">Transmembrane helix</keyword>
<comment type="caution">
    <text evidence="3">The sequence shown here is derived from an EMBL/GenBank/DDBJ whole genome shotgun (WGS) entry which is preliminary data.</text>
</comment>
<dbReference type="OrthoDB" id="365243at2759"/>
<evidence type="ECO:0000256" key="1">
    <source>
        <dbReference type="SAM" id="MobiDB-lite"/>
    </source>
</evidence>
<feature type="transmembrane region" description="Helical" evidence="2">
    <location>
        <begin position="311"/>
        <end position="329"/>
    </location>
</feature>
<accession>A0A9W5WW68</accession>
<gene>
    <name evidence="3" type="ORF">BaOVIS_032040</name>
</gene>
<evidence type="ECO:0000256" key="2">
    <source>
        <dbReference type="SAM" id="Phobius"/>
    </source>
</evidence>
<name>A0A9W5WW68_BABOV</name>
<organism evidence="3 4">
    <name type="scientific">Babesia ovis</name>
    <dbReference type="NCBI Taxonomy" id="5869"/>
    <lineage>
        <taxon>Eukaryota</taxon>
        <taxon>Sar</taxon>
        <taxon>Alveolata</taxon>
        <taxon>Apicomplexa</taxon>
        <taxon>Aconoidasida</taxon>
        <taxon>Piroplasmida</taxon>
        <taxon>Babesiidae</taxon>
        <taxon>Babesia</taxon>
    </lineage>
</organism>
<dbReference type="AlphaFoldDB" id="A0A9W5WW68"/>
<dbReference type="EMBL" id="BLIY01000024">
    <property type="protein sequence ID" value="GFE55800.1"/>
    <property type="molecule type" value="Genomic_DNA"/>
</dbReference>
<feature type="compositionally biased region" description="Polar residues" evidence="1">
    <location>
        <begin position="126"/>
        <end position="135"/>
    </location>
</feature>
<reference evidence="3" key="1">
    <citation type="submission" date="2019-12" db="EMBL/GenBank/DDBJ databases">
        <title>Genome sequence of Babesia ovis.</title>
        <authorList>
            <person name="Yamagishi J."/>
            <person name="Sevinc F."/>
            <person name="Xuan X."/>
        </authorList>
    </citation>
    <scope>NUCLEOTIDE SEQUENCE</scope>
    <source>
        <strain evidence="3">Selcuk</strain>
    </source>
</reference>
<proteinExistence type="predicted"/>
<evidence type="ECO:0000313" key="3">
    <source>
        <dbReference type="EMBL" id="GFE55800.1"/>
    </source>
</evidence>
<keyword evidence="2" id="KW-0812">Transmembrane</keyword>
<feature type="region of interest" description="Disordered" evidence="1">
    <location>
        <begin position="80"/>
        <end position="104"/>
    </location>
</feature>
<keyword evidence="4" id="KW-1185">Reference proteome</keyword>
<feature type="region of interest" description="Disordered" evidence="1">
    <location>
        <begin position="1"/>
        <end position="20"/>
    </location>
</feature>
<dbReference type="Proteomes" id="UP001057455">
    <property type="component" value="Unassembled WGS sequence"/>
</dbReference>
<feature type="region of interest" description="Disordered" evidence="1">
    <location>
        <begin position="118"/>
        <end position="138"/>
    </location>
</feature>
<evidence type="ECO:0000313" key="4">
    <source>
        <dbReference type="Proteomes" id="UP001057455"/>
    </source>
</evidence>
<sequence>MAYKGVSISGRGHGHDAGIPDDISYKTSSIGTVTPSGAVSPSFHKSFMEMQKQLQQKLCKSDDDNLEYIRVLQSCLSGALGDPSTPCSRSTASSDDELPNDSIIDPRVWDTESHANLQVSHRGDNRQTSPVNRLNSPGIRVFRRGHGRRCSSGISYENTDTTASYVDDRVYDTEELWHQEGNKLHHLETYHGDRDTPNNRGSINNTNVILLDDDRNDARLAVSLLKLRTGIKGQQRLIRLHRVGTHLQLEYSEAVEDLELSFVATEHIADKHAMRQGNIPPRPIHHPWHNTSEAFLPCTDSSGESSKNYRMLWITAGAICAVVASTLYFRNRAALMA</sequence>
<keyword evidence="2" id="KW-0472">Membrane</keyword>
<protein>
    <submittedName>
        <fullName evidence="3">3-oxoadipyl- thiolase, putative</fullName>
    </submittedName>
</protein>